<gene>
    <name evidence="1" type="ORF">BO82DRAFT_268656</name>
</gene>
<evidence type="ECO:0000313" key="1">
    <source>
        <dbReference type="EMBL" id="PYH81201.1"/>
    </source>
</evidence>
<feature type="non-terminal residue" evidence="1">
    <location>
        <position position="456"/>
    </location>
</feature>
<dbReference type="PANTHER" id="PTHR37540">
    <property type="entry name" value="TRANSCRIPTION FACTOR (ACR-2), PUTATIVE-RELATED-RELATED"/>
    <property type="match status" value="1"/>
</dbReference>
<dbReference type="EMBL" id="KZ821704">
    <property type="protein sequence ID" value="PYH81201.1"/>
    <property type="molecule type" value="Genomic_DNA"/>
</dbReference>
<sequence>SDDPASGSTRKRRYGWRIRLEKPALPEKRVTGDSSSEPSCNSNIPPGLDPFQCWPVPSTPEVRSLVDHYVNVIPSLVCSSGQSKSHQRHLAIDLLHIYRLDPASFQGMLYHSARHRESLFGDDRCSSLTWKIKALQGVNQQIEMAKNLHTLPQDGTIMAIYLLSAAEHMWGDRNTFRLHWRAMYDIIDARGGAKAFMKDDLIFCKILWNCFALLNAQDGYYYYSTDTKIMAEANYDFKIPTESMIQHCNYFINVFSERKSAILRSVPISEAELLTQCEVYPRRVSAFQPGSMMHCVLCPRSDGTGGGGFDTPLSGLTHQGGFSNQIQGDRLRTDNCRLACLIYLNLLFMELGDFSTRTEQFLEALERRLATALMPALTPEYLLWILLRWQTLLPTGQSRSLWMKAIKLIAVVKRASYQSLVPYHRAMFLFLELPREALRLAAALKIDLDTIQDEAL</sequence>
<evidence type="ECO:0000313" key="2">
    <source>
        <dbReference type="Proteomes" id="UP000248340"/>
    </source>
</evidence>
<feature type="non-terminal residue" evidence="1">
    <location>
        <position position="1"/>
    </location>
</feature>
<dbReference type="InterPro" id="IPR021858">
    <property type="entry name" value="Fun_TF"/>
</dbReference>
<name>A0A319CBP2_9EURO</name>
<accession>A0A319CBP2</accession>
<dbReference type="GeneID" id="37133707"/>
<dbReference type="STRING" id="1448315.A0A319CBP2"/>
<reference evidence="1 2" key="1">
    <citation type="submission" date="2016-12" db="EMBL/GenBank/DDBJ databases">
        <title>The genomes of Aspergillus section Nigri reveals drivers in fungal speciation.</title>
        <authorList>
            <consortium name="DOE Joint Genome Institute"/>
            <person name="Vesth T.C."/>
            <person name="Nybo J."/>
            <person name="Theobald S."/>
            <person name="Brandl J."/>
            <person name="Frisvad J.C."/>
            <person name="Nielsen K.F."/>
            <person name="Lyhne E.K."/>
            <person name="Kogle M.E."/>
            <person name="Kuo A."/>
            <person name="Riley R."/>
            <person name="Clum A."/>
            <person name="Nolan M."/>
            <person name="Lipzen A."/>
            <person name="Salamov A."/>
            <person name="Henrissat B."/>
            <person name="Wiebenga A."/>
            <person name="De Vries R.P."/>
            <person name="Grigoriev I.V."/>
            <person name="Mortensen U.H."/>
            <person name="Andersen M.R."/>
            <person name="Baker S.E."/>
        </authorList>
    </citation>
    <scope>NUCLEOTIDE SEQUENCE [LARGE SCALE GENOMIC DNA]</scope>
    <source>
        <strain evidence="1 2">CBS 121591</strain>
    </source>
</reference>
<dbReference type="AlphaFoldDB" id="A0A319CBP2"/>
<dbReference type="RefSeq" id="XP_025491401.1">
    <property type="nucleotide sequence ID" value="XM_025630966.1"/>
</dbReference>
<dbReference type="OrthoDB" id="4158087at2759"/>
<protein>
    <submittedName>
        <fullName evidence="1">Uncharacterized protein</fullName>
    </submittedName>
</protein>
<dbReference type="Proteomes" id="UP000248340">
    <property type="component" value="Unassembled WGS sequence"/>
</dbReference>
<keyword evidence="2" id="KW-1185">Reference proteome</keyword>
<dbReference type="PANTHER" id="PTHR37540:SF10">
    <property type="entry name" value="SIGMA-70 REGION 2 FAMILY PROTEIN"/>
    <property type="match status" value="1"/>
</dbReference>
<organism evidence="1 2">
    <name type="scientific">Aspergillus uvarum CBS 121591</name>
    <dbReference type="NCBI Taxonomy" id="1448315"/>
    <lineage>
        <taxon>Eukaryota</taxon>
        <taxon>Fungi</taxon>
        <taxon>Dikarya</taxon>
        <taxon>Ascomycota</taxon>
        <taxon>Pezizomycotina</taxon>
        <taxon>Eurotiomycetes</taxon>
        <taxon>Eurotiomycetidae</taxon>
        <taxon>Eurotiales</taxon>
        <taxon>Aspergillaceae</taxon>
        <taxon>Aspergillus</taxon>
        <taxon>Aspergillus subgen. Circumdati</taxon>
    </lineage>
</organism>
<dbReference type="Pfam" id="PF11951">
    <property type="entry name" value="Fungal_trans_2"/>
    <property type="match status" value="1"/>
</dbReference>
<dbReference type="VEuPathDB" id="FungiDB:BO82DRAFT_268656"/>
<proteinExistence type="predicted"/>